<gene>
    <name evidence="2" type="ORF">MARPO_0013s0099</name>
</gene>
<accession>A0A2R6XIE3</accession>
<feature type="transmembrane region" description="Helical" evidence="1">
    <location>
        <begin position="202"/>
        <end position="228"/>
    </location>
</feature>
<evidence type="ECO:0000256" key="1">
    <source>
        <dbReference type="SAM" id="Phobius"/>
    </source>
</evidence>
<keyword evidence="1" id="KW-0472">Membrane</keyword>
<evidence type="ECO:0000313" key="3">
    <source>
        <dbReference type="Proteomes" id="UP000244005"/>
    </source>
</evidence>
<protein>
    <submittedName>
        <fullName evidence="2">Uncharacterized protein</fullName>
    </submittedName>
</protein>
<dbReference type="Proteomes" id="UP000244005">
    <property type="component" value="Unassembled WGS sequence"/>
</dbReference>
<proteinExistence type="predicted"/>
<sequence length="278" mass="31134">MKHRPMQCIIRVIGNRHCVHVTTIVDAQSSLGVYLSLPSFYRTGNIIGKYYMILRKVSTPSPVLCNAQLHVHFVCAHGPLGHVISGRGISHLSHHTVAFPGLQPYVRVTDNEDRSWQQACVRSLNLSIFVSQFLSGRRSTSYFQNLQLSIFVREKIELLFFRTCSSQFLSGRRSSSSFAELAALAISIGLASPWRILSLFSLISALIPTFCQGTIVVISFVSSISLCWKTDGQLRSRRRRAVYNETSSPSDSCCRAADVLIEPRFGSFGFLRRGGRRM</sequence>
<dbReference type="EMBL" id="KZ772685">
    <property type="protein sequence ID" value="PTQ45873.1"/>
    <property type="molecule type" value="Genomic_DNA"/>
</dbReference>
<organism evidence="2 3">
    <name type="scientific">Marchantia polymorpha</name>
    <name type="common">Common liverwort</name>
    <name type="synonym">Marchantia aquatica</name>
    <dbReference type="NCBI Taxonomy" id="3197"/>
    <lineage>
        <taxon>Eukaryota</taxon>
        <taxon>Viridiplantae</taxon>
        <taxon>Streptophyta</taxon>
        <taxon>Embryophyta</taxon>
        <taxon>Marchantiophyta</taxon>
        <taxon>Marchantiopsida</taxon>
        <taxon>Marchantiidae</taxon>
        <taxon>Marchantiales</taxon>
        <taxon>Marchantiaceae</taxon>
        <taxon>Marchantia</taxon>
    </lineage>
</organism>
<name>A0A2R6XIE3_MARPO</name>
<keyword evidence="3" id="KW-1185">Reference proteome</keyword>
<dbReference type="Gramene" id="Mp8g06930.1">
    <property type="protein sequence ID" value="Mp8g06930.1.cds1"/>
    <property type="gene ID" value="Mp8g06930"/>
</dbReference>
<evidence type="ECO:0000313" key="2">
    <source>
        <dbReference type="EMBL" id="PTQ45873.1"/>
    </source>
</evidence>
<keyword evidence="1" id="KW-1133">Transmembrane helix</keyword>
<feature type="transmembrane region" description="Helical" evidence="1">
    <location>
        <begin position="178"/>
        <end position="196"/>
    </location>
</feature>
<reference evidence="3" key="1">
    <citation type="journal article" date="2017" name="Cell">
        <title>Insights into land plant evolution garnered from the Marchantia polymorpha genome.</title>
        <authorList>
            <person name="Bowman J.L."/>
            <person name="Kohchi T."/>
            <person name="Yamato K.T."/>
            <person name="Jenkins J."/>
            <person name="Shu S."/>
            <person name="Ishizaki K."/>
            <person name="Yamaoka S."/>
            <person name="Nishihama R."/>
            <person name="Nakamura Y."/>
            <person name="Berger F."/>
            <person name="Adam C."/>
            <person name="Aki S.S."/>
            <person name="Althoff F."/>
            <person name="Araki T."/>
            <person name="Arteaga-Vazquez M.A."/>
            <person name="Balasubrmanian S."/>
            <person name="Barry K."/>
            <person name="Bauer D."/>
            <person name="Boehm C.R."/>
            <person name="Briginshaw L."/>
            <person name="Caballero-Perez J."/>
            <person name="Catarino B."/>
            <person name="Chen F."/>
            <person name="Chiyoda S."/>
            <person name="Chovatia M."/>
            <person name="Davies K.M."/>
            <person name="Delmans M."/>
            <person name="Demura T."/>
            <person name="Dierschke T."/>
            <person name="Dolan L."/>
            <person name="Dorantes-Acosta A.E."/>
            <person name="Eklund D.M."/>
            <person name="Florent S.N."/>
            <person name="Flores-Sandoval E."/>
            <person name="Fujiyama A."/>
            <person name="Fukuzawa H."/>
            <person name="Galik B."/>
            <person name="Grimanelli D."/>
            <person name="Grimwood J."/>
            <person name="Grossniklaus U."/>
            <person name="Hamada T."/>
            <person name="Haseloff J."/>
            <person name="Hetherington A.J."/>
            <person name="Higo A."/>
            <person name="Hirakawa Y."/>
            <person name="Hundley H.N."/>
            <person name="Ikeda Y."/>
            <person name="Inoue K."/>
            <person name="Inoue S.I."/>
            <person name="Ishida S."/>
            <person name="Jia Q."/>
            <person name="Kakita M."/>
            <person name="Kanazawa T."/>
            <person name="Kawai Y."/>
            <person name="Kawashima T."/>
            <person name="Kennedy M."/>
            <person name="Kinose K."/>
            <person name="Kinoshita T."/>
            <person name="Kohara Y."/>
            <person name="Koide E."/>
            <person name="Komatsu K."/>
            <person name="Kopischke S."/>
            <person name="Kubo M."/>
            <person name="Kyozuka J."/>
            <person name="Lagercrantz U."/>
            <person name="Lin S.S."/>
            <person name="Lindquist E."/>
            <person name="Lipzen A.M."/>
            <person name="Lu C.W."/>
            <person name="De Luna E."/>
            <person name="Martienssen R.A."/>
            <person name="Minamino N."/>
            <person name="Mizutani M."/>
            <person name="Mizutani M."/>
            <person name="Mochizuki N."/>
            <person name="Monte I."/>
            <person name="Mosher R."/>
            <person name="Nagasaki H."/>
            <person name="Nakagami H."/>
            <person name="Naramoto S."/>
            <person name="Nishitani K."/>
            <person name="Ohtani M."/>
            <person name="Okamoto T."/>
            <person name="Okumura M."/>
            <person name="Phillips J."/>
            <person name="Pollak B."/>
            <person name="Reinders A."/>
            <person name="Rovekamp M."/>
            <person name="Sano R."/>
            <person name="Sawa S."/>
            <person name="Schmid M.W."/>
            <person name="Shirakawa M."/>
            <person name="Solano R."/>
            <person name="Spunde A."/>
            <person name="Suetsugu N."/>
            <person name="Sugano S."/>
            <person name="Sugiyama A."/>
            <person name="Sun R."/>
            <person name="Suzuki Y."/>
            <person name="Takenaka M."/>
            <person name="Takezawa D."/>
            <person name="Tomogane H."/>
            <person name="Tsuzuki M."/>
            <person name="Ueda T."/>
            <person name="Umeda M."/>
            <person name="Ward J.M."/>
            <person name="Watanabe Y."/>
            <person name="Yazaki K."/>
            <person name="Yokoyama R."/>
            <person name="Yoshitake Y."/>
            <person name="Yotsui I."/>
            <person name="Zachgo S."/>
            <person name="Schmutz J."/>
        </authorList>
    </citation>
    <scope>NUCLEOTIDE SEQUENCE [LARGE SCALE GENOMIC DNA]</scope>
    <source>
        <strain evidence="3">Tak-1</strain>
    </source>
</reference>
<dbReference type="AlphaFoldDB" id="A0A2R6XIE3"/>
<keyword evidence="1" id="KW-0812">Transmembrane</keyword>